<organism evidence="2 3">
    <name type="scientific">Rheinheimera baltica</name>
    <dbReference type="NCBI Taxonomy" id="67576"/>
    <lineage>
        <taxon>Bacteria</taxon>
        <taxon>Pseudomonadati</taxon>
        <taxon>Pseudomonadota</taxon>
        <taxon>Gammaproteobacteria</taxon>
        <taxon>Chromatiales</taxon>
        <taxon>Chromatiaceae</taxon>
        <taxon>Rheinheimera</taxon>
    </lineage>
</organism>
<keyword evidence="3" id="KW-1185">Reference proteome</keyword>
<gene>
    <name evidence="2" type="primary">prsT</name>
    <name evidence="2" type="ORF">ORJ04_01890</name>
</gene>
<keyword evidence="1" id="KW-0802">TPR repeat</keyword>
<dbReference type="RefSeq" id="WP_305973402.1">
    <property type="nucleotide sequence ID" value="NZ_JAPJDZ010000002.1"/>
</dbReference>
<evidence type="ECO:0000313" key="2">
    <source>
        <dbReference type="EMBL" id="MDP5134699.1"/>
    </source>
</evidence>
<dbReference type="PANTHER" id="PTHR12558:SF13">
    <property type="entry name" value="CELL DIVISION CYCLE PROTEIN 27 HOMOLOG"/>
    <property type="match status" value="1"/>
</dbReference>
<evidence type="ECO:0000256" key="1">
    <source>
        <dbReference type="PROSITE-ProRule" id="PRU00339"/>
    </source>
</evidence>
<name>A0ABT9HU97_9GAMM</name>
<proteinExistence type="predicted"/>
<dbReference type="InterPro" id="IPR019734">
    <property type="entry name" value="TPR_rpt"/>
</dbReference>
<dbReference type="EMBL" id="JAPJDZ010000002">
    <property type="protein sequence ID" value="MDP5134699.1"/>
    <property type="molecule type" value="Genomic_DNA"/>
</dbReference>
<dbReference type="SUPFAM" id="SSF48452">
    <property type="entry name" value="TPR-like"/>
    <property type="match status" value="5"/>
</dbReference>
<dbReference type="PANTHER" id="PTHR12558">
    <property type="entry name" value="CELL DIVISION CYCLE 16,23,27"/>
    <property type="match status" value="1"/>
</dbReference>
<dbReference type="InterPro" id="IPR014266">
    <property type="entry name" value="PEP-CTERM_TPR_PrsT"/>
</dbReference>
<protein>
    <submittedName>
        <fullName evidence="2">PEP-CTERM system TPR-repeat protein PrsT</fullName>
    </submittedName>
</protein>
<dbReference type="Gene3D" id="1.25.40.10">
    <property type="entry name" value="Tetratricopeptide repeat domain"/>
    <property type="match status" value="6"/>
</dbReference>
<dbReference type="Proteomes" id="UP001231109">
    <property type="component" value="Unassembled WGS sequence"/>
</dbReference>
<evidence type="ECO:0000313" key="3">
    <source>
        <dbReference type="Proteomes" id="UP001231109"/>
    </source>
</evidence>
<dbReference type="Pfam" id="PF13432">
    <property type="entry name" value="TPR_16"/>
    <property type="match status" value="1"/>
</dbReference>
<comment type="caution">
    <text evidence="2">The sequence shown here is derived from an EMBL/GenBank/DDBJ whole genome shotgun (WGS) entry which is preliminary data.</text>
</comment>
<accession>A0ABT9HU97</accession>
<dbReference type="PROSITE" id="PS50005">
    <property type="entry name" value="TPR"/>
    <property type="match status" value="2"/>
</dbReference>
<feature type="repeat" description="TPR" evidence="1">
    <location>
        <begin position="840"/>
        <end position="873"/>
    </location>
</feature>
<dbReference type="Pfam" id="PF14559">
    <property type="entry name" value="TPR_19"/>
    <property type="match status" value="3"/>
</dbReference>
<dbReference type="InterPro" id="IPR011990">
    <property type="entry name" value="TPR-like_helical_dom_sf"/>
</dbReference>
<sequence>MKRFTILSTAVIVGLSLAGCGQKSSEEHFQAAQVFLADDQLNSAVIELKSALQKDPERAEYRLALADVYSKAGLLDDAVKEYQRAFEYSTDHQSFIQRYTSTLYLNGNHSDILQIVDNIDNYPQPLRDYLLFYKALAEAELGSNENATTLFTELSTSDQADISNFASAFLTLAKNEFNEAKQLLTNIESTSSLYYQAIYLRSKIALTENNMVSAVTLLREYTKVHPYQLLPQLLLAQSLVKTAQLDQADELLKPLLKKVPQQPLANYFAAVLAYENKQFEQARIYIDTAIANGFSSPQARILAALVAVNLKLDNIALNHLDVAKDALHIYPPAQRLYAVLMLKTGNTDVARQFLSEKELQNTDIQLLSATAFELTKQGSVEAAQNLLEQYKTNKPLSANELATLGAVQLQMTGQRSTAIRSLEQALQLDPATDQARIMLLSAYISQQQYSKAMALADEWIANEQRKTAGHNMKAYVALVSEQLDVAAENIGIVLQTEPKNSLGRLLNASLLAAQGNLIESEKLFQALLDDEPENVQALEQYLALSRGKGDTTDVLQRARKAHQAKPDDANLTLLLASIEHSSGDYKTTLGLLNNIDGDSRDRSPKHWAYLIDTQLREKSFAQALQSAEEWYNIQPNSHIAAQAYMQTLYVNKDIPAAIKIVDKLLAAQPEHIRFINIKLQMLDEASMNQPLLDYAKSLPVAVQQRPEVLLVRGKALARLKQYGEAEQLLTQSYAQQPQVNTVIFLGELYSRVNKTAEGIALLERHIATHGNNTAAQTMLAQLSLSTDAERAVKAYQTILNDQPDNVLALNNLAWLMLEKDNVTDALVHAEKAYQLRPDNADVLDTYGKVLLNNNNIEKAKTILEAALKARPEDAQVQLHYAEALVRSGNNEKAKAILQQVEQNQEFTDKVAAFKAMYKL</sequence>
<feature type="repeat" description="TPR" evidence="1">
    <location>
        <begin position="59"/>
        <end position="92"/>
    </location>
</feature>
<dbReference type="PROSITE" id="PS51257">
    <property type="entry name" value="PROKAR_LIPOPROTEIN"/>
    <property type="match status" value="1"/>
</dbReference>
<reference evidence="2 3" key="1">
    <citation type="submission" date="2022-11" db="EMBL/GenBank/DDBJ databases">
        <title>Viruses from the air-sea interface of a natural surface slick.</title>
        <authorList>
            <person name="Rahlff J."/>
            <person name="Holmfeldt K."/>
        </authorList>
    </citation>
    <scope>NUCLEOTIDE SEQUENCE [LARGE SCALE GENOMIC DNA]</scope>
    <source>
        <strain evidence="2 3">SMS4</strain>
    </source>
</reference>
<dbReference type="SMART" id="SM00028">
    <property type="entry name" value="TPR"/>
    <property type="match status" value="6"/>
</dbReference>
<dbReference type="NCBIfam" id="TIGR02917">
    <property type="entry name" value="PEP_TPR_lipo"/>
    <property type="match status" value="1"/>
</dbReference>